<dbReference type="AlphaFoldDB" id="A0A3P6U9W4"/>
<name>A0A3P6U9W4_LITSI</name>
<reference evidence="7 8" key="1">
    <citation type="submission" date="2018-08" db="EMBL/GenBank/DDBJ databases">
        <authorList>
            <person name="Laetsch R D."/>
            <person name="Stevens L."/>
            <person name="Kumar S."/>
            <person name="Blaxter L. M."/>
        </authorList>
    </citation>
    <scope>NUCLEOTIDE SEQUENCE [LARGE SCALE GENOMIC DNA]</scope>
</reference>
<feature type="domain" description="Tyrosine specific protein phosphatases" evidence="6">
    <location>
        <begin position="266"/>
        <end position="345"/>
    </location>
</feature>
<evidence type="ECO:0000259" key="6">
    <source>
        <dbReference type="PROSITE" id="PS50056"/>
    </source>
</evidence>
<dbReference type="Pfam" id="PF00102">
    <property type="entry name" value="Y_phosphatase"/>
    <property type="match status" value="1"/>
</dbReference>
<dbReference type="OrthoDB" id="10051650at2759"/>
<dbReference type="InterPro" id="IPR016130">
    <property type="entry name" value="Tyr_Pase_AS"/>
</dbReference>
<keyword evidence="8" id="KW-1185">Reference proteome</keyword>
<dbReference type="InterPro" id="IPR000387">
    <property type="entry name" value="Tyr_Pase_dom"/>
</dbReference>
<accession>A0A3P6U9W4</accession>
<dbReference type="OMA" id="VLDICCR"/>
<dbReference type="PROSITE" id="PS50055">
    <property type="entry name" value="TYR_PHOSPHATASE_PTP"/>
    <property type="match status" value="1"/>
</dbReference>
<evidence type="ECO:0000256" key="2">
    <source>
        <dbReference type="ARBA" id="ARBA00013064"/>
    </source>
</evidence>
<dbReference type="EC" id="3.1.3.48" evidence="2"/>
<dbReference type="SUPFAM" id="SSF52799">
    <property type="entry name" value="(Phosphotyrosine protein) phosphatases II"/>
    <property type="match status" value="1"/>
</dbReference>
<dbReference type="Gene3D" id="3.90.190.10">
    <property type="entry name" value="Protein tyrosine phosphatase superfamily"/>
    <property type="match status" value="1"/>
</dbReference>
<keyword evidence="3" id="KW-0378">Hydrolase</keyword>
<evidence type="ECO:0000256" key="1">
    <source>
        <dbReference type="ARBA" id="ARBA00009580"/>
    </source>
</evidence>
<feature type="domain" description="Tyrosine-protein phosphatase" evidence="5">
    <location>
        <begin position="106"/>
        <end position="354"/>
    </location>
</feature>
<dbReference type="InterPro" id="IPR000242">
    <property type="entry name" value="PTP_cat"/>
</dbReference>
<comment type="similarity">
    <text evidence="1">Belongs to the protein-tyrosine phosphatase family.</text>
</comment>
<dbReference type="PANTHER" id="PTHR19134:SF562">
    <property type="entry name" value="PROTEIN-TYROSINE-PHOSPHATASE"/>
    <property type="match status" value="1"/>
</dbReference>
<dbReference type="GO" id="GO:0004725">
    <property type="term" value="F:protein tyrosine phosphatase activity"/>
    <property type="evidence" value="ECO:0007669"/>
    <property type="project" value="UniProtKB-EC"/>
</dbReference>
<organism evidence="7 8">
    <name type="scientific">Litomosoides sigmodontis</name>
    <name type="common">Filarial nematode worm</name>
    <dbReference type="NCBI Taxonomy" id="42156"/>
    <lineage>
        <taxon>Eukaryota</taxon>
        <taxon>Metazoa</taxon>
        <taxon>Ecdysozoa</taxon>
        <taxon>Nematoda</taxon>
        <taxon>Chromadorea</taxon>
        <taxon>Rhabditida</taxon>
        <taxon>Spirurina</taxon>
        <taxon>Spiruromorpha</taxon>
        <taxon>Filarioidea</taxon>
        <taxon>Onchocercidae</taxon>
        <taxon>Litomosoides</taxon>
    </lineage>
</organism>
<dbReference type="STRING" id="42156.A0A3P6U9W4"/>
<dbReference type="PANTHER" id="PTHR19134">
    <property type="entry name" value="RECEPTOR-TYPE TYROSINE-PROTEIN PHOSPHATASE"/>
    <property type="match status" value="1"/>
</dbReference>
<dbReference type="SMART" id="SM00194">
    <property type="entry name" value="PTPc"/>
    <property type="match status" value="1"/>
</dbReference>
<evidence type="ECO:0000256" key="3">
    <source>
        <dbReference type="ARBA" id="ARBA00022801"/>
    </source>
</evidence>
<gene>
    <name evidence="7" type="ORF">NLS_LOCUS3019</name>
</gene>
<dbReference type="InterPro" id="IPR003595">
    <property type="entry name" value="Tyr_Pase_cat"/>
</dbReference>
<dbReference type="PROSITE" id="PS00383">
    <property type="entry name" value="TYR_PHOSPHATASE_1"/>
    <property type="match status" value="1"/>
</dbReference>
<dbReference type="PROSITE" id="PS50056">
    <property type="entry name" value="TYR_PHOSPHATASE_2"/>
    <property type="match status" value="1"/>
</dbReference>
<protein>
    <recommendedName>
        <fullName evidence="2">protein-tyrosine-phosphatase</fullName>
        <ecNumber evidence="2">3.1.3.48</ecNumber>
    </recommendedName>
</protein>
<dbReference type="PRINTS" id="PR00700">
    <property type="entry name" value="PRTYPHPHTASE"/>
</dbReference>
<dbReference type="SMART" id="SM00404">
    <property type="entry name" value="PTPc_motif"/>
    <property type="match status" value="1"/>
</dbReference>
<evidence type="ECO:0000313" key="8">
    <source>
        <dbReference type="Proteomes" id="UP000277928"/>
    </source>
</evidence>
<dbReference type="EMBL" id="UYRX01000152">
    <property type="protein sequence ID" value="VDK75678.1"/>
    <property type="molecule type" value="Genomic_DNA"/>
</dbReference>
<evidence type="ECO:0000256" key="4">
    <source>
        <dbReference type="ARBA" id="ARBA00022912"/>
    </source>
</evidence>
<evidence type="ECO:0000259" key="5">
    <source>
        <dbReference type="PROSITE" id="PS50055"/>
    </source>
</evidence>
<dbReference type="Proteomes" id="UP000277928">
    <property type="component" value="Unassembled WGS sequence"/>
</dbReference>
<sequence length="376" mass="43531">MIKLSVVHETTQSYSFELSHLTWINCSTVREILESLYDIDWRIFKLGYVLKPGEYLHDTEESETLDSFTRRVCSMSVYGLFFDYATVISKDVKGSSVVCEQHGALNRYKDIRCLDHTRVPVPHSSGTHDYINASYVDGFREEKKFILTQSPMENTVESFWAMIYQENVVEIVAVTSLYSAKTFLYVPLKRSTTAVFGPYSITFCGSQLIRDSYEASILKKGQFQLKKGDQERKILHICFYAWNDKGTPERPTEMLYLISDMNYNRMLFLEEAKKSGWLQSRSSPIVVHCSTGAGRSGTLAVLDICCRKMDYTEKLRRNVLVDVRDTVLRVRTQRDKAVTKPEQYLLLHLLVIEYALRQKYYDDVDFIDLSNYTSTT</sequence>
<dbReference type="GO" id="GO:0008045">
    <property type="term" value="P:motor neuron axon guidance"/>
    <property type="evidence" value="ECO:0007669"/>
    <property type="project" value="TreeGrafter"/>
</dbReference>
<dbReference type="InterPro" id="IPR050348">
    <property type="entry name" value="Protein-Tyr_Phosphatase"/>
</dbReference>
<dbReference type="CDD" id="cd00047">
    <property type="entry name" value="PTPc"/>
    <property type="match status" value="1"/>
</dbReference>
<dbReference type="InterPro" id="IPR029021">
    <property type="entry name" value="Prot-tyrosine_phosphatase-like"/>
</dbReference>
<proteinExistence type="inferred from homology"/>
<evidence type="ECO:0000313" key="7">
    <source>
        <dbReference type="EMBL" id="VDK75678.1"/>
    </source>
</evidence>
<keyword evidence="4" id="KW-0904">Protein phosphatase</keyword>